<evidence type="ECO:0000313" key="1">
    <source>
        <dbReference type="EMBL" id="GAA5481288.1"/>
    </source>
</evidence>
<accession>A0ABP9UI06</accession>
<proteinExistence type="predicted"/>
<name>A0ABP9UI06_9BACT</name>
<organism evidence="1 2">
    <name type="scientific">Haloferula sargassicola</name>
    <dbReference type="NCBI Taxonomy" id="490096"/>
    <lineage>
        <taxon>Bacteria</taxon>
        <taxon>Pseudomonadati</taxon>
        <taxon>Verrucomicrobiota</taxon>
        <taxon>Verrucomicrobiia</taxon>
        <taxon>Verrucomicrobiales</taxon>
        <taxon>Verrucomicrobiaceae</taxon>
        <taxon>Haloferula</taxon>
    </lineage>
</organism>
<dbReference type="PROSITE" id="PS51257">
    <property type="entry name" value="PROKAR_LIPOPROTEIN"/>
    <property type="match status" value="1"/>
</dbReference>
<evidence type="ECO:0000313" key="2">
    <source>
        <dbReference type="Proteomes" id="UP001476282"/>
    </source>
</evidence>
<comment type="caution">
    <text evidence="1">The sequence shown here is derived from an EMBL/GenBank/DDBJ whole genome shotgun (WGS) entry which is preliminary data.</text>
</comment>
<evidence type="ECO:0008006" key="3">
    <source>
        <dbReference type="Google" id="ProtNLM"/>
    </source>
</evidence>
<dbReference type="Proteomes" id="UP001476282">
    <property type="component" value="Unassembled WGS sequence"/>
</dbReference>
<dbReference type="EMBL" id="BAABRI010000002">
    <property type="protein sequence ID" value="GAA5481288.1"/>
    <property type="molecule type" value="Genomic_DNA"/>
</dbReference>
<sequence length="171" mass="18354">MVLASRAGGGYSPLVEMRLLLVLLTSLILASCYHTAVAPLSSPGGQLVVVEIPGARPGRKNPDKVILDANEKLSSPFHARGWPLKYFSDFSLSDDGAEVAVLSPFGDMETKSGREFVGALPIIALRSTKSAESTENALRAVVADVYRNARKQGLRPIPVDDLKEQPEEAKP</sequence>
<keyword evidence="2" id="KW-1185">Reference proteome</keyword>
<protein>
    <recommendedName>
        <fullName evidence="3">Lipoprotein</fullName>
    </recommendedName>
</protein>
<reference evidence="1 2" key="1">
    <citation type="submission" date="2024-02" db="EMBL/GenBank/DDBJ databases">
        <title>Haloferula sargassicola NBRC 104335.</title>
        <authorList>
            <person name="Ichikawa N."/>
            <person name="Katano-Makiyama Y."/>
            <person name="Hidaka K."/>
        </authorList>
    </citation>
    <scope>NUCLEOTIDE SEQUENCE [LARGE SCALE GENOMIC DNA]</scope>
    <source>
        <strain evidence="1 2">NBRC 104335</strain>
    </source>
</reference>
<gene>
    <name evidence="1" type="ORF">Hsar01_00495</name>
</gene>